<protein>
    <submittedName>
        <fullName evidence="2">Uncharacterized protein</fullName>
    </submittedName>
</protein>
<gene>
    <name evidence="2" type="ORF">FN846DRAFT_709647</name>
</gene>
<proteinExistence type="predicted"/>
<evidence type="ECO:0000313" key="3">
    <source>
        <dbReference type="Proteomes" id="UP000326924"/>
    </source>
</evidence>
<dbReference type="OrthoDB" id="5424021at2759"/>
<feature type="region of interest" description="Disordered" evidence="1">
    <location>
        <begin position="1"/>
        <end position="24"/>
    </location>
</feature>
<dbReference type="Proteomes" id="UP000326924">
    <property type="component" value="Unassembled WGS sequence"/>
</dbReference>
<dbReference type="AlphaFoldDB" id="A0A5J5EXM6"/>
<reference evidence="2 3" key="1">
    <citation type="submission" date="2019-09" db="EMBL/GenBank/DDBJ databases">
        <title>Draft genome of the ectomycorrhizal ascomycete Sphaerosporella brunnea.</title>
        <authorList>
            <consortium name="DOE Joint Genome Institute"/>
            <person name="Benucci G.M."/>
            <person name="Marozzi G."/>
            <person name="Antonielli L."/>
            <person name="Sanchez S."/>
            <person name="Marco P."/>
            <person name="Wang X."/>
            <person name="Falini L.B."/>
            <person name="Barry K."/>
            <person name="Haridas S."/>
            <person name="Lipzen A."/>
            <person name="Labutti K."/>
            <person name="Grigoriev I.V."/>
            <person name="Murat C."/>
            <person name="Martin F."/>
            <person name="Albertini E."/>
            <person name="Donnini D."/>
            <person name="Bonito G."/>
        </authorList>
    </citation>
    <scope>NUCLEOTIDE SEQUENCE [LARGE SCALE GENOMIC DNA]</scope>
    <source>
        <strain evidence="2 3">Sb_GMNB300</strain>
    </source>
</reference>
<comment type="caution">
    <text evidence="2">The sequence shown here is derived from an EMBL/GenBank/DDBJ whole genome shotgun (WGS) entry which is preliminary data.</text>
</comment>
<keyword evidence="3" id="KW-1185">Reference proteome</keyword>
<feature type="region of interest" description="Disordered" evidence="1">
    <location>
        <begin position="113"/>
        <end position="132"/>
    </location>
</feature>
<evidence type="ECO:0000256" key="1">
    <source>
        <dbReference type="SAM" id="MobiDB-lite"/>
    </source>
</evidence>
<evidence type="ECO:0000313" key="2">
    <source>
        <dbReference type="EMBL" id="KAA8906699.1"/>
    </source>
</evidence>
<accession>A0A5J5EXM6</accession>
<organism evidence="2 3">
    <name type="scientific">Sphaerosporella brunnea</name>
    <dbReference type="NCBI Taxonomy" id="1250544"/>
    <lineage>
        <taxon>Eukaryota</taxon>
        <taxon>Fungi</taxon>
        <taxon>Dikarya</taxon>
        <taxon>Ascomycota</taxon>
        <taxon>Pezizomycotina</taxon>
        <taxon>Pezizomycetes</taxon>
        <taxon>Pezizales</taxon>
        <taxon>Pyronemataceae</taxon>
        <taxon>Sphaerosporella</taxon>
    </lineage>
</organism>
<dbReference type="EMBL" id="VXIS01000086">
    <property type="protein sequence ID" value="KAA8906699.1"/>
    <property type="molecule type" value="Genomic_DNA"/>
</dbReference>
<name>A0A5J5EXM6_9PEZI</name>
<dbReference type="InParanoid" id="A0A5J5EXM6"/>
<sequence>MNNTVVKSSAAASSSRNKNRNLAIMNNQQPTNIWQIMNYPVPRGKCVHKPSVLSSGCPCLRFMLNPLQAASSFACDGCGHHASFHNLKNGEEEGEGFSPEQMNGVLVATTATPSSAARGKKRSAPARIGNGAPAGRRGVGLLGGVGMMAGGVGSSADEEDEDLEVLEGEKLQVVKRSRA</sequence>